<name>A0A2I6S5X1_9RHOO</name>
<proteinExistence type="predicted"/>
<dbReference type="Proteomes" id="UP000242205">
    <property type="component" value="Chromosome"/>
</dbReference>
<accession>A0A2I6S5X1</accession>
<dbReference type="OrthoDB" id="8564332at2"/>
<protein>
    <recommendedName>
        <fullName evidence="3">DUF5679 domain-containing protein</fullName>
    </recommendedName>
</protein>
<organism evidence="1 2">
    <name type="scientific">Pseudazoarcus pumilus</name>
    <dbReference type="NCBI Taxonomy" id="2067960"/>
    <lineage>
        <taxon>Bacteria</taxon>
        <taxon>Pseudomonadati</taxon>
        <taxon>Pseudomonadota</taxon>
        <taxon>Betaproteobacteria</taxon>
        <taxon>Rhodocyclales</taxon>
        <taxon>Zoogloeaceae</taxon>
        <taxon>Pseudazoarcus</taxon>
    </lineage>
</organism>
<dbReference type="KEGG" id="atw:C0099_06660"/>
<evidence type="ECO:0008006" key="3">
    <source>
        <dbReference type="Google" id="ProtNLM"/>
    </source>
</evidence>
<keyword evidence="2" id="KW-1185">Reference proteome</keyword>
<evidence type="ECO:0000313" key="2">
    <source>
        <dbReference type="Proteomes" id="UP000242205"/>
    </source>
</evidence>
<dbReference type="EMBL" id="CP025682">
    <property type="protein sequence ID" value="AUN94645.1"/>
    <property type="molecule type" value="Genomic_DNA"/>
</dbReference>
<reference evidence="1 2" key="1">
    <citation type="submission" date="2018-01" db="EMBL/GenBank/DDBJ databases">
        <authorList>
            <person name="Fu G.-Y."/>
        </authorList>
    </citation>
    <scope>NUCLEOTIDE SEQUENCE [LARGE SCALE GENOMIC DNA]</scope>
    <source>
        <strain evidence="1 2">SY39</strain>
    </source>
</reference>
<dbReference type="AlphaFoldDB" id="A0A2I6S5X1"/>
<gene>
    <name evidence="1" type="ORF">C0099_06660</name>
</gene>
<sequence length="75" mass="8247">MAVESLPNFTPMARRHWTSIPAGVRQKLLSNVWCGECRAEVTITEFRGRVDQGDLLLEGKCSECGAEVARVIEAG</sequence>
<evidence type="ECO:0000313" key="1">
    <source>
        <dbReference type="EMBL" id="AUN94645.1"/>
    </source>
</evidence>